<dbReference type="Gene3D" id="3.10.450.50">
    <property type="match status" value="1"/>
</dbReference>
<feature type="signal peptide" evidence="1">
    <location>
        <begin position="1"/>
        <end position="17"/>
    </location>
</feature>
<dbReference type="Proteomes" id="UP000249396">
    <property type="component" value="Unassembled WGS sequence"/>
</dbReference>
<keyword evidence="1" id="KW-0732">Signal</keyword>
<reference evidence="2 3" key="1">
    <citation type="journal article" date="2018" name="Aquat. Microb. Ecol.">
        <title>Gammaproteobacterial methanotrophs dominate.</title>
        <authorList>
            <person name="Rissanen A.J."/>
            <person name="Saarenheimo J."/>
            <person name="Tiirola M."/>
            <person name="Peura S."/>
            <person name="Aalto S.L."/>
            <person name="Karvinen A."/>
            <person name="Nykanen H."/>
        </authorList>
    </citation>
    <scope>NUCLEOTIDE SEQUENCE [LARGE SCALE GENOMIC DNA]</scope>
    <source>
        <strain evidence="2">AMbin10</strain>
    </source>
</reference>
<dbReference type="EMBL" id="QJPH01000080">
    <property type="protein sequence ID" value="PZN86458.1"/>
    <property type="molecule type" value="Genomic_DNA"/>
</dbReference>
<feature type="chain" id="PRO_5016168444" description="SnoaL-like domain-containing protein" evidence="1">
    <location>
        <begin position="18"/>
        <end position="165"/>
    </location>
</feature>
<evidence type="ECO:0008006" key="4">
    <source>
        <dbReference type="Google" id="ProtNLM"/>
    </source>
</evidence>
<protein>
    <recommendedName>
        <fullName evidence="4">SnoaL-like domain-containing protein</fullName>
    </recommendedName>
</protein>
<sequence>MKIIFLLLSIFSFNVKAEVDDQIIKKTITDNSEKLNSFARTLDVESIKKIYAPNAVTIVDGKIVTKEEIEKFWSGFKEKINLGNPIRISYSVAGINVRPIGYGFVLADYDYSSKAGASGVVITEENGKCSDLMEQVDDRWLIVHSHCSTARQESPVSEDKQKLYP</sequence>
<dbReference type="InterPro" id="IPR032710">
    <property type="entry name" value="NTF2-like_dom_sf"/>
</dbReference>
<gene>
    <name evidence="2" type="ORF">DM484_00845</name>
</gene>
<dbReference type="AlphaFoldDB" id="A0A2W4S533"/>
<organism evidence="2 3">
    <name type="scientific">Candidatus Methylumidiphilus alinenensis</name>
    <dbReference type="NCBI Taxonomy" id="2202197"/>
    <lineage>
        <taxon>Bacteria</taxon>
        <taxon>Pseudomonadati</taxon>
        <taxon>Pseudomonadota</taxon>
        <taxon>Gammaproteobacteria</taxon>
        <taxon>Methylococcales</taxon>
        <taxon>Candidatus Methylumidiphilus</taxon>
    </lineage>
</organism>
<comment type="caution">
    <text evidence="2">The sequence shown here is derived from an EMBL/GenBank/DDBJ whole genome shotgun (WGS) entry which is preliminary data.</text>
</comment>
<proteinExistence type="predicted"/>
<dbReference type="SUPFAM" id="SSF54427">
    <property type="entry name" value="NTF2-like"/>
    <property type="match status" value="1"/>
</dbReference>
<evidence type="ECO:0000313" key="2">
    <source>
        <dbReference type="EMBL" id="PZN86458.1"/>
    </source>
</evidence>
<accession>A0A2W4S533</accession>
<evidence type="ECO:0000313" key="3">
    <source>
        <dbReference type="Proteomes" id="UP000249396"/>
    </source>
</evidence>
<evidence type="ECO:0000256" key="1">
    <source>
        <dbReference type="SAM" id="SignalP"/>
    </source>
</evidence>
<name>A0A2W4S533_9GAMM</name>